<keyword evidence="3" id="KW-1185">Reference proteome</keyword>
<proteinExistence type="predicted"/>
<evidence type="ECO:0000313" key="2">
    <source>
        <dbReference type="EMBL" id="GMF18674.1"/>
    </source>
</evidence>
<accession>A0A9W6TSZ2</accession>
<gene>
    <name evidence="2" type="ORF">Plil01_000702200</name>
</gene>
<dbReference type="Proteomes" id="UP001165083">
    <property type="component" value="Unassembled WGS sequence"/>
</dbReference>
<dbReference type="EMBL" id="BSXW01000324">
    <property type="protein sequence ID" value="GMF18674.1"/>
    <property type="molecule type" value="Genomic_DNA"/>
</dbReference>
<evidence type="ECO:0000256" key="1">
    <source>
        <dbReference type="SAM" id="MobiDB-lite"/>
    </source>
</evidence>
<organism evidence="2 3">
    <name type="scientific">Phytophthora lilii</name>
    <dbReference type="NCBI Taxonomy" id="2077276"/>
    <lineage>
        <taxon>Eukaryota</taxon>
        <taxon>Sar</taxon>
        <taxon>Stramenopiles</taxon>
        <taxon>Oomycota</taxon>
        <taxon>Peronosporomycetes</taxon>
        <taxon>Peronosporales</taxon>
        <taxon>Peronosporaceae</taxon>
        <taxon>Phytophthora</taxon>
    </lineage>
</organism>
<protein>
    <submittedName>
        <fullName evidence="2">Unnamed protein product</fullName>
    </submittedName>
</protein>
<feature type="compositionally biased region" description="Basic and acidic residues" evidence="1">
    <location>
        <begin position="20"/>
        <end position="31"/>
    </location>
</feature>
<evidence type="ECO:0000313" key="3">
    <source>
        <dbReference type="Proteomes" id="UP001165083"/>
    </source>
</evidence>
<reference evidence="2" key="1">
    <citation type="submission" date="2023-04" db="EMBL/GenBank/DDBJ databases">
        <title>Phytophthora lilii NBRC 32176.</title>
        <authorList>
            <person name="Ichikawa N."/>
            <person name="Sato H."/>
            <person name="Tonouchi N."/>
        </authorList>
    </citation>
    <scope>NUCLEOTIDE SEQUENCE</scope>
    <source>
        <strain evidence="2">NBRC 32176</strain>
    </source>
</reference>
<sequence>MGKRLTPQEIAERRAKRADRRAATDKEEEKGDAMFIEGSVRPYQRHYVIVEPQNTDPTAWPPKLERSPEHILSSYMGALVKLYGGDIIKVKKSPLLVTAAIPYTGMCSGGLREETETSDSVEEGAHDILVFPDAVRVHNVMPSQSTCVERDVDERDVADCVCWYAVQFRHW</sequence>
<dbReference type="AlphaFoldDB" id="A0A9W6TSZ2"/>
<name>A0A9W6TSZ2_9STRA</name>
<feature type="region of interest" description="Disordered" evidence="1">
    <location>
        <begin position="1"/>
        <end position="31"/>
    </location>
</feature>
<dbReference type="OrthoDB" id="10253744at2759"/>
<comment type="caution">
    <text evidence="2">The sequence shown here is derived from an EMBL/GenBank/DDBJ whole genome shotgun (WGS) entry which is preliminary data.</text>
</comment>